<name>A0A1G2DXX2_9BACT</name>
<dbReference type="AlphaFoldDB" id="A0A1G2DXX2"/>
<evidence type="ECO:0000256" key="2">
    <source>
        <dbReference type="ARBA" id="ARBA00022980"/>
    </source>
</evidence>
<keyword evidence="3 5" id="KW-0687">Ribonucleoprotein</keyword>
<sequence length="126" mass="14132">MTDPITDMLNRIRNAQAVSHKTVSVPFSNLKHEIALILEKHGFVEKVEKKGRNPKRSIEIALKYPVAISGLKRISKPGQRIYTGFKYVKKSKGGIGIFIISTPKGLMTDKEVKKNKLGGEVICEIW</sequence>
<dbReference type="GO" id="GO:0005737">
    <property type="term" value="C:cytoplasm"/>
    <property type="evidence" value="ECO:0007669"/>
    <property type="project" value="UniProtKB-ARBA"/>
</dbReference>
<dbReference type="GO" id="GO:0019843">
    <property type="term" value="F:rRNA binding"/>
    <property type="evidence" value="ECO:0007669"/>
    <property type="project" value="UniProtKB-UniRule"/>
</dbReference>
<gene>
    <name evidence="5" type="primary">rpsH</name>
    <name evidence="6" type="ORF">A2V72_00170</name>
</gene>
<organism evidence="6 7">
    <name type="scientific">Candidatus Nealsonbacteria bacterium RBG_13_37_56</name>
    <dbReference type="NCBI Taxonomy" id="1801661"/>
    <lineage>
        <taxon>Bacteria</taxon>
        <taxon>Candidatus Nealsoniibacteriota</taxon>
    </lineage>
</organism>
<dbReference type="GO" id="GO:0005840">
    <property type="term" value="C:ribosome"/>
    <property type="evidence" value="ECO:0007669"/>
    <property type="project" value="UniProtKB-KW"/>
</dbReference>
<dbReference type="GO" id="GO:0006412">
    <property type="term" value="P:translation"/>
    <property type="evidence" value="ECO:0007669"/>
    <property type="project" value="UniProtKB-UniRule"/>
</dbReference>
<dbReference type="PANTHER" id="PTHR11758">
    <property type="entry name" value="40S RIBOSOMAL PROTEIN S15A"/>
    <property type="match status" value="1"/>
</dbReference>
<dbReference type="HAMAP" id="MF_01302_B">
    <property type="entry name" value="Ribosomal_uS8_B"/>
    <property type="match status" value="1"/>
</dbReference>
<evidence type="ECO:0000256" key="5">
    <source>
        <dbReference type="HAMAP-Rule" id="MF_01302"/>
    </source>
</evidence>
<dbReference type="GO" id="GO:1990904">
    <property type="term" value="C:ribonucleoprotein complex"/>
    <property type="evidence" value="ECO:0007669"/>
    <property type="project" value="UniProtKB-KW"/>
</dbReference>
<dbReference type="Pfam" id="PF00410">
    <property type="entry name" value="Ribosomal_S8"/>
    <property type="match status" value="1"/>
</dbReference>
<dbReference type="NCBIfam" id="NF001109">
    <property type="entry name" value="PRK00136.1"/>
    <property type="match status" value="1"/>
</dbReference>
<dbReference type="EMBL" id="MHLW01000002">
    <property type="protein sequence ID" value="OGZ18405.1"/>
    <property type="molecule type" value="Genomic_DNA"/>
</dbReference>
<dbReference type="InterPro" id="IPR000630">
    <property type="entry name" value="Ribosomal_uS8"/>
</dbReference>
<comment type="function">
    <text evidence="5">One of the primary rRNA binding proteins, it binds directly to 16S rRNA central domain where it helps coordinate assembly of the platform of the 30S subunit.</text>
</comment>
<comment type="similarity">
    <text evidence="1 5">Belongs to the universal ribosomal protein uS8 family.</text>
</comment>
<accession>A0A1G2DXX2</accession>
<evidence type="ECO:0000313" key="7">
    <source>
        <dbReference type="Proteomes" id="UP000178893"/>
    </source>
</evidence>
<dbReference type="SUPFAM" id="SSF56047">
    <property type="entry name" value="Ribosomal protein S8"/>
    <property type="match status" value="1"/>
</dbReference>
<dbReference type="GO" id="GO:0003735">
    <property type="term" value="F:structural constituent of ribosome"/>
    <property type="evidence" value="ECO:0007669"/>
    <property type="project" value="InterPro"/>
</dbReference>
<evidence type="ECO:0000256" key="4">
    <source>
        <dbReference type="ARBA" id="ARBA00035258"/>
    </source>
</evidence>
<protein>
    <recommendedName>
        <fullName evidence="4 5">Small ribosomal subunit protein uS8</fullName>
    </recommendedName>
</protein>
<dbReference type="Gene3D" id="3.30.1370.30">
    <property type="match status" value="1"/>
</dbReference>
<keyword evidence="5" id="KW-0699">rRNA-binding</keyword>
<evidence type="ECO:0000256" key="3">
    <source>
        <dbReference type="ARBA" id="ARBA00023274"/>
    </source>
</evidence>
<dbReference type="Proteomes" id="UP000178893">
    <property type="component" value="Unassembled WGS sequence"/>
</dbReference>
<reference evidence="6 7" key="1">
    <citation type="journal article" date="2016" name="Nat. Commun.">
        <title>Thousands of microbial genomes shed light on interconnected biogeochemical processes in an aquifer system.</title>
        <authorList>
            <person name="Anantharaman K."/>
            <person name="Brown C.T."/>
            <person name="Hug L.A."/>
            <person name="Sharon I."/>
            <person name="Castelle C.J."/>
            <person name="Probst A.J."/>
            <person name="Thomas B.C."/>
            <person name="Singh A."/>
            <person name="Wilkins M.J."/>
            <person name="Karaoz U."/>
            <person name="Brodie E.L."/>
            <person name="Williams K.H."/>
            <person name="Hubbard S.S."/>
            <person name="Banfield J.F."/>
        </authorList>
    </citation>
    <scope>NUCLEOTIDE SEQUENCE [LARGE SCALE GENOMIC DNA]</scope>
</reference>
<dbReference type="Gene3D" id="3.30.1490.10">
    <property type="match status" value="1"/>
</dbReference>
<evidence type="ECO:0000313" key="6">
    <source>
        <dbReference type="EMBL" id="OGZ18405.1"/>
    </source>
</evidence>
<keyword evidence="5" id="KW-0694">RNA-binding</keyword>
<dbReference type="FunFam" id="3.30.1490.10:FF:000001">
    <property type="entry name" value="30S ribosomal protein S8"/>
    <property type="match status" value="1"/>
</dbReference>
<keyword evidence="2 5" id="KW-0689">Ribosomal protein</keyword>
<proteinExistence type="inferred from homology"/>
<dbReference type="InterPro" id="IPR035987">
    <property type="entry name" value="Ribosomal_uS8_sf"/>
</dbReference>
<comment type="caution">
    <text evidence="6">The sequence shown here is derived from an EMBL/GenBank/DDBJ whole genome shotgun (WGS) entry which is preliminary data.</text>
</comment>
<comment type="subunit">
    <text evidence="5">Part of the 30S ribosomal subunit. Contacts proteins S5 and S12.</text>
</comment>
<evidence type="ECO:0000256" key="1">
    <source>
        <dbReference type="ARBA" id="ARBA00006471"/>
    </source>
</evidence>